<dbReference type="InterPro" id="IPR005824">
    <property type="entry name" value="KOW"/>
</dbReference>
<dbReference type="InterPro" id="IPR041977">
    <property type="entry name" value="KOW_Spt5_4"/>
</dbReference>
<name>A0A5J5NHU1_GOSBA</name>
<protein>
    <recommendedName>
        <fullName evidence="6">KOW domain-containing protein</fullName>
    </recommendedName>
</protein>
<feature type="region of interest" description="Disordered" evidence="5">
    <location>
        <begin position="592"/>
        <end position="611"/>
    </location>
</feature>
<dbReference type="CDD" id="cd06084">
    <property type="entry name" value="KOW_Spt5_4"/>
    <property type="match status" value="1"/>
</dbReference>
<dbReference type="PANTHER" id="PTHR11125">
    <property type="entry name" value="SUPPRESSOR OF TY 5"/>
    <property type="match status" value="1"/>
</dbReference>
<dbReference type="Gene3D" id="2.30.30.30">
    <property type="match status" value="3"/>
</dbReference>
<feature type="region of interest" description="Disordered" evidence="5">
    <location>
        <begin position="649"/>
        <end position="744"/>
    </location>
</feature>
<dbReference type="CDD" id="cd09888">
    <property type="entry name" value="NGN_Euk"/>
    <property type="match status" value="1"/>
</dbReference>
<dbReference type="GO" id="GO:0032784">
    <property type="term" value="P:regulation of DNA-templated transcription elongation"/>
    <property type="evidence" value="ECO:0007669"/>
    <property type="project" value="InterPro"/>
</dbReference>
<dbReference type="FunFam" id="2.30.30.30:FF:000043">
    <property type="entry name" value="Transcription elongation factor SPT5"/>
    <property type="match status" value="1"/>
</dbReference>
<dbReference type="AlphaFoldDB" id="A0A5J5NHU1"/>
<evidence type="ECO:0000256" key="5">
    <source>
        <dbReference type="SAM" id="MobiDB-lite"/>
    </source>
</evidence>
<dbReference type="Gene3D" id="3.30.70.940">
    <property type="entry name" value="NusG, N-terminal domain"/>
    <property type="match status" value="1"/>
</dbReference>
<keyword evidence="8" id="KW-1185">Reference proteome</keyword>
<dbReference type="CDD" id="cd06085">
    <property type="entry name" value="KOW_Spt5_5"/>
    <property type="match status" value="1"/>
</dbReference>
<dbReference type="FunFam" id="2.30.30.30:FF:000024">
    <property type="entry name" value="Transcription elongation factor SPT5"/>
    <property type="match status" value="1"/>
</dbReference>
<dbReference type="EMBL" id="ML706096">
    <property type="protein sequence ID" value="KAB1671508.1"/>
    <property type="molecule type" value="Genomic_DNA"/>
</dbReference>
<dbReference type="FunFam" id="2.30.30.30:FF:000027">
    <property type="entry name" value="Transcription elongation factor SPT5"/>
    <property type="match status" value="1"/>
</dbReference>
<evidence type="ECO:0000256" key="1">
    <source>
        <dbReference type="ARBA" id="ARBA00004123"/>
    </source>
</evidence>
<comment type="similarity">
    <text evidence="2">Belongs to the SPT5 family.</text>
</comment>
<dbReference type="InterPro" id="IPR057936">
    <property type="entry name" value="KOWx_Spt5"/>
</dbReference>
<dbReference type="Pfam" id="PF23284">
    <property type="entry name" value="KOW2_Spt5"/>
    <property type="match status" value="1"/>
</dbReference>
<feature type="region of interest" description="Disordered" evidence="5">
    <location>
        <begin position="490"/>
        <end position="535"/>
    </location>
</feature>
<evidence type="ECO:0000259" key="6">
    <source>
        <dbReference type="SMART" id="SM00739"/>
    </source>
</evidence>
<dbReference type="Pfam" id="PF23037">
    <property type="entry name" value="KOWx_SPT5"/>
    <property type="match status" value="1"/>
</dbReference>
<feature type="domain" description="KOW" evidence="6">
    <location>
        <begin position="534"/>
        <end position="561"/>
    </location>
</feature>
<feature type="domain" description="KOW" evidence="6">
    <location>
        <begin position="243"/>
        <end position="270"/>
    </location>
</feature>
<dbReference type="InterPro" id="IPR039385">
    <property type="entry name" value="NGN_Euk"/>
</dbReference>
<reference evidence="8" key="1">
    <citation type="journal article" date="2020" name="Nat. Genet.">
        <title>Genomic diversifications of five Gossypium allopolyploid species and their impact on cotton improvement.</title>
        <authorList>
            <person name="Chen Z.J."/>
            <person name="Sreedasyam A."/>
            <person name="Ando A."/>
            <person name="Song Q."/>
            <person name="De Santiago L.M."/>
            <person name="Hulse-Kemp A.M."/>
            <person name="Ding M."/>
            <person name="Ye W."/>
            <person name="Kirkbride R.C."/>
            <person name="Jenkins J."/>
            <person name="Plott C."/>
            <person name="Lovell J."/>
            <person name="Lin Y.M."/>
            <person name="Vaughn R."/>
            <person name="Liu B."/>
            <person name="Simpson S."/>
            <person name="Scheffler B.E."/>
            <person name="Wen L."/>
            <person name="Saski C.A."/>
            <person name="Grover C.E."/>
            <person name="Hu G."/>
            <person name="Conover J.L."/>
            <person name="Carlson J.W."/>
            <person name="Shu S."/>
            <person name="Boston L.B."/>
            <person name="Williams M."/>
            <person name="Peterson D.G."/>
            <person name="McGee K."/>
            <person name="Jones D.C."/>
            <person name="Wendel J.F."/>
            <person name="Stelly D.M."/>
            <person name="Grimwood J."/>
            <person name="Schmutz J."/>
        </authorList>
    </citation>
    <scope>NUCLEOTIDE SEQUENCE [LARGE SCALE GENOMIC DNA]</scope>
    <source>
        <strain evidence="8">cv. 3-79</strain>
    </source>
</reference>
<dbReference type="OrthoDB" id="28901at2759"/>
<dbReference type="Pfam" id="PF23291">
    <property type="entry name" value="KOW4_SPT5"/>
    <property type="match status" value="1"/>
</dbReference>
<comment type="subcellular location">
    <subcellularLocation>
        <location evidence="1">Nucleus</location>
    </subcellularLocation>
</comment>
<organism evidence="7 8">
    <name type="scientific">Gossypium barbadense</name>
    <name type="common">Sea Island cotton</name>
    <name type="synonym">Hibiscus barbadensis</name>
    <dbReference type="NCBI Taxonomy" id="3634"/>
    <lineage>
        <taxon>Eukaryota</taxon>
        <taxon>Viridiplantae</taxon>
        <taxon>Streptophyta</taxon>
        <taxon>Embryophyta</taxon>
        <taxon>Tracheophyta</taxon>
        <taxon>Spermatophyta</taxon>
        <taxon>Magnoliopsida</taxon>
        <taxon>eudicotyledons</taxon>
        <taxon>Gunneridae</taxon>
        <taxon>Pentapetalae</taxon>
        <taxon>rosids</taxon>
        <taxon>malvids</taxon>
        <taxon>Malvales</taxon>
        <taxon>Malvaceae</taxon>
        <taxon>Malvoideae</taxon>
        <taxon>Gossypium</taxon>
    </lineage>
</organism>
<dbReference type="InterPro" id="IPR039659">
    <property type="entry name" value="SPT5"/>
</dbReference>
<evidence type="ECO:0000256" key="3">
    <source>
        <dbReference type="ARBA" id="ARBA00023163"/>
    </source>
</evidence>
<dbReference type="Proteomes" id="UP000327439">
    <property type="component" value="Unassembled WGS sequence"/>
</dbReference>
<dbReference type="SMART" id="SM00739">
    <property type="entry name" value="KOW"/>
    <property type="match status" value="4"/>
</dbReference>
<dbReference type="GO" id="GO:0003729">
    <property type="term" value="F:mRNA binding"/>
    <property type="evidence" value="ECO:0007669"/>
    <property type="project" value="TreeGrafter"/>
</dbReference>
<feature type="compositionally biased region" description="Polar residues" evidence="5">
    <location>
        <begin position="660"/>
        <end position="669"/>
    </location>
</feature>
<feature type="domain" description="KOW" evidence="6">
    <location>
        <begin position="303"/>
        <end position="330"/>
    </location>
</feature>
<dbReference type="InterPro" id="IPR041978">
    <property type="entry name" value="KOW_Spt5_5"/>
</dbReference>
<dbReference type="Pfam" id="PF03439">
    <property type="entry name" value="Spt5-NGN"/>
    <property type="match status" value="1"/>
</dbReference>
<dbReference type="GO" id="GO:0032044">
    <property type="term" value="C:DSIF complex"/>
    <property type="evidence" value="ECO:0007669"/>
    <property type="project" value="TreeGrafter"/>
</dbReference>
<dbReference type="InterPro" id="IPR041976">
    <property type="entry name" value="KOW_Spt5_3"/>
</dbReference>
<evidence type="ECO:0000256" key="2">
    <source>
        <dbReference type="ARBA" id="ARBA00006956"/>
    </source>
</evidence>
<accession>A0A5J5NHU1</accession>
<dbReference type="PANTHER" id="PTHR11125:SF7">
    <property type="entry name" value="TRANSCRIPTION ELONGATION FACTOR SPT5"/>
    <property type="match status" value="1"/>
</dbReference>
<dbReference type="CDD" id="cd06083">
    <property type="entry name" value="KOW_Spt5_3"/>
    <property type="match status" value="1"/>
</dbReference>
<dbReference type="InterPro" id="IPR014722">
    <property type="entry name" value="Rib_uL2_dom2"/>
</dbReference>
<dbReference type="InterPro" id="IPR008991">
    <property type="entry name" value="Translation_prot_SH3-like_sf"/>
</dbReference>
<evidence type="ECO:0000313" key="7">
    <source>
        <dbReference type="EMBL" id="KAB1671508.1"/>
    </source>
</evidence>
<feature type="compositionally biased region" description="Polar residues" evidence="5">
    <location>
        <begin position="715"/>
        <end position="728"/>
    </location>
</feature>
<dbReference type="GO" id="GO:0006368">
    <property type="term" value="P:transcription elongation by RNA polymerase II"/>
    <property type="evidence" value="ECO:0007669"/>
    <property type="project" value="TreeGrafter"/>
</dbReference>
<keyword evidence="3" id="KW-0804">Transcription</keyword>
<dbReference type="InterPro" id="IPR041975">
    <property type="entry name" value="KOW_Spt5_2"/>
</dbReference>
<dbReference type="Pfam" id="PF23290">
    <property type="entry name" value="KOW5_SPT5"/>
    <property type="match status" value="1"/>
</dbReference>
<dbReference type="Pfam" id="PF23042">
    <property type="entry name" value="KOW1_SPT5"/>
    <property type="match status" value="1"/>
</dbReference>
<dbReference type="SUPFAM" id="SSF50104">
    <property type="entry name" value="Translation proteins SH3-like domain"/>
    <property type="match status" value="2"/>
</dbReference>
<feature type="domain" description="KOW" evidence="6">
    <location>
        <begin position="427"/>
        <end position="454"/>
    </location>
</feature>
<sequence length="793" mass="88133">MNKKMLKLLREAFRLGMARSSHTEYDEETTDVEQQALLPSVEIQSCGWSVIALDHLKNYIYIEADKEAHVREAVKGLRTIFAAKIMLVPIREMTDVLSVESKAADLSRDTWVVDVDNVRQRVTVKLIPRIDLQALANKLEGREVAKKKAFVPPPRFMNVDEARELHICVERRRNSITGDYFENIGGMLFKDGFLYKTVSMKSISAHNIKPTFDELEKFQTPGNNGEGEMVGLSTLFANRKKNHFLKGDAVIVVKGDLKILKGWVEKVEEENVHIRPEMKLSYLAFNDVFQKTLAVNEKELCKYFEPGNHVKVVSGTKEGATGMVVKVEQHVLIILSDTTKEHIHVFADDVVESSEVTTGVTKIGDFELHDLVLLDNNSFGVIIRVESEAFQVLKGVPERPEVSLVKLREIKCKLDKKFNVQDKYRNPISVKDVVRILEGHCKGKQGPVEHIYKGVLFVYDRHHLEHAGFICVKADSCCIVGGSRSNGNRNGDSFSRFGSFKTPPRVPPSPRRFARGGPPFDSSGRHRGGRGGHDALIGTTVKIRQGPFKGYRGRVVDIKGQSVRVELESQMKVVTVDRNFISDNVVISTPTRDTSRYGMGSETPMHPSRTPLHLYMTPMRDPGATPIHDGMRAPMRDMAWNPYAPMSPPRDNWEEGNPASWGTSLQYQPGSPPSRAYEAPTPGSGWASTPGGNYSEAGTPRDSNLAYANAPSPYMPSTPSGQPMTPSSGFYIPGTPGGQPMTPGTGGLDIMSPVIAPMPQQCRSIELDRKRLRSSHLKNITSAFGLNPSLNKC</sequence>
<evidence type="ECO:0000256" key="4">
    <source>
        <dbReference type="ARBA" id="ARBA00023242"/>
    </source>
</evidence>
<dbReference type="GO" id="GO:0006357">
    <property type="term" value="P:regulation of transcription by RNA polymerase II"/>
    <property type="evidence" value="ECO:0007669"/>
    <property type="project" value="InterPro"/>
</dbReference>
<proteinExistence type="inferred from homology"/>
<dbReference type="InterPro" id="IPR036735">
    <property type="entry name" value="NGN_dom_sf"/>
</dbReference>
<evidence type="ECO:0000313" key="8">
    <source>
        <dbReference type="Proteomes" id="UP000327439"/>
    </source>
</evidence>
<dbReference type="InterPro" id="IPR041973">
    <property type="entry name" value="KOW_Spt5_1"/>
</dbReference>
<keyword evidence="4" id="KW-0539">Nucleus</keyword>
<dbReference type="InterPro" id="IPR005100">
    <property type="entry name" value="NGN-domain"/>
</dbReference>
<gene>
    <name evidence="7" type="ORF">ES319_1Z158300v1</name>
</gene>